<evidence type="ECO:0000313" key="1">
    <source>
        <dbReference type="Ensembl" id="ENSNMLP00000005876.1"/>
    </source>
</evidence>
<dbReference type="AlphaFoldDB" id="A0A8C6SMB9"/>
<accession>A0A8C6SMB9</accession>
<proteinExistence type="predicted"/>
<protein>
    <submittedName>
        <fullName evidence="1">Uncharacterized protein</fullName>
    </submittedName>
</protein>
<organism evidence="1 2">
    <name type="scientific">Neogobius melanostomus</name>
    <name type="common">round goby</name>
    <dbReference type="NCBI Taxonomy" id="47308"/>
    <lineage>
        <taxon>Eukaryota</taxon>
        <taxon>Metazoa</taxon>
        <taxon>Chordata</taxon>
        <taxon>Craniata</taxon>
        <taxon>Vertebrata</taxon>
        <taxon>Euteleostomi</taxon>
        <taxon>Actinopterygii</taxon>
        <taxon>Neopterygii</taxon>
        <taxon>Teleostei</taxon>
        <taxon>Neoteleostei</taxon>
        <taxon>Acanthomorphata</taxon>
        <taxon>Gobiaria</taxon>
        <taxon>Gobiiformes</taxon>
        <taxon>Gobioidei</taxon>
        <taxon>Gobiidae</taxon>
        <taxon>Benthophilinae</taxon>
        <taxon>Neogobiini</taxon>
        <taxon>Neogobius</taxon>
    </lineage>
</organism>
<dbReference type="Ensembl" id="ENSNMLT00000006736.1">
    <property type="protein sequence ID" value="ENSNMLP00000005876.1"/>
    <property type="gene ID" value="ENSNMLG00000004316.1"/>
</dbReference>
<sequence>QPNYTRFSTIEGSTINNMGRKQTSIDCCCLTALECYRSNLLHHFNSTHEKPVRKLIRGLKSEITVSQTSLNKTHVTIRVSKFTCVSFQSTCQVTCEKHPQRSAKEFLERLESLIQRVSAFSNLKSVSLF</sequence>
<dbReference type="SUPFAM" id="SSF47266">
    <property type="entry name" value="4-helical cytokines"/>
    <property type="match status" value="1"/>
</dbReference>
<reference evidence="1" key="2">
    <citation type="submission" date="2025-09" db="UniProtKB">
        <authorList>
            <consortium name="Ensembl"/>
        </authorList>
    </citation>
    <scope>IDENTIFICATION</scope>
</reference>
<reference evidence="1" key="1">
    <citation type="submission" date="2025-08" db="UniProtKB">
        <authorList>
            <consortium name="Ensembl"/>
        </authorList>
    </citation>
    <scope>IDENTIFICATION</scope>
</reference>
<dbReference type="InterPro" id="IPR009079">
    <property type="entry name" value="4_helix_cytokine-like_core"/>
</dbReference>
<keyword evidence="2" id="KW-1185">Reference proteome</keyword>
<evidence type="ECO:0000313" key="2">
    <source>
        <dbReference type="Proteomes" id="UP000694523"/>
    </source>
</evidence>
<name>A0A8C6SMB9_9GOBI</name>
<dbReference type="Proteomes" id="UP000694523">
    <property type="component" value="Unplaced"/>
</dbReference>
<dbReference type="Gene3D" id="1.20.1250.70">
    <property type="entry name" value="Interleukin-15/Interleukin-21"/>
    <property type="match status" value="1"/>
</dbReference>